<feature type="transmembrane region" description="Helical" evidence="2">
    <location>
        <begin position="58"/>
        <end position="80"/>
    </location>
</feature>
<dbReference type="Proteomes" id="UP001183615">
    <property type="component" value="Unassembled WGS sequence"/>
</dbReference>
<keyword evidence="4" id="KW-1185">Reference proteome</keyword>
<dbReference type="Pfam" id="PF19853">
    <property type="entry name" value="DUF6328"/>
    <property type="match status" value="1"/>
</dbReference>
<dbReference type="EMBL" id="JAVREV010000003">
    <property type="protein sequence ID" value="MDT0442463.1"/>
    <property type="molecule type" value="Genomic_DNA"/>
</dbReference>
<proteinExistence type="predicted"/>
<feature type="transmembrane region" description="Helical" evidence="2">
    <location>
        <begin position="100"/>
        <end position="124"/>
    </location>
</feature>
<evidence type="ECO:0000256" key="2">
    <source>
        <dbReference type="SAM" id="Phobius"/>
    </source>
</evidence>
<dbReference type="RefSeq" id="WP_311616891.1">
    <property type="nucleotide sequence ID" value="NZ_JAVREV010000003.1"/>
</dbReference>
<gene>
    <name evidence="3" type="ORF">RM779_07620</name>
</gene>
<evidence type="ECO:0000256" key="1">
    <source>
        <dbReference type="SAM" id="MobiDB-lite"/>
    </source>
</evidence>
<name>A0ABU2S0C6_9ACTN</name>
<keyword evidence="2" id="KW-1133">Transmembrane helix</keyword>
<reference evidence="4" key="1">
    <citation type="submission" date="2023-07" db="EMBL/GenBank/DDBJ databases">
        <title>30 novel species of actinomycetes from the DSMZ collection.</title>
        <authorList>
            <person name="Nouioui I."/>
        </authorList>
    </citation>
    <scope>NUCLEOTIDE SEQUENCE [LARGE SCALE GENOMIC DNA]</scope>
    <source>
        <strain evidence="4">DSM 41886</strain>
    </source>
</reference>
<sequence>MPRARPRNETPPERDDRNFVELLQELRVTQTGVQILFAFLLTLAFSERFDDLDGFQRGTYICTLLLAMTATVLFTAPAALHRRLFRRGAKRQIVEVSSVLATVGLGVLALALTGALLLVVDVVLGRAEGVVTACGALLLCGALWGALPYAIKRRAEPARYAATSAPSRSPRQARTPGDRPPSAE</sequence>
<dbReference type="InterPro" id="IPR046291">
    <property type="entry name" value="DUF6328"/>
</dbReference>
<keyword evidence="2" id="KW-0812">Transmembrane</keyword>
<organism evidence="3 4">
    <name type="scientific">Streptomyces johnsoniae</name>
    <dbReference type="NCBI Taxonomy" id="3075532"/>
    <lineage>
        <taxon>Bacteria</taxon>
        <taxon>Bacillati</taxon>
        <taxon>Actinomycetota</taxon>
        <taxon>Actinomycetes</taxon>
        <taxon>Kitasatosporales</taxon>
        <taxon>Streptomycetaceae</taxon>
        <taxon>Streptomyces</taxon>
    </lineage>
</organism>
<protein>
    <submittedName>
        <fullName evidence="3">DUF6328 family protein</fullName>
    </submittedName>
</protein>
<feature type="region of interest" description="Disordered" evidence="1">
    <location>
        <begin position="160"/>
        <end position="184"/>
    </location>
</feature>
<feature type="transmembrane region" description="Helical" evidence="2">
    <location>
        <begin position="130"/>
        <end position="151"/>
    </location>
</feature>
<accession>A0ABU2S0C6</accession>
<keyword evidence="2" id="KW-0472">Membrane</keyword>
<evidence type="ECO:0000313" key="4">
    <source>
        <dbReference type="Proteomes" id="UP001183615"/>
    </source>
</evidence>
<comment type="caution">
    <text evidence="3">The sequence shown here is derived from an EMBL/GenBank/DDBJ whole genome shotgun (WGS) entry which is preliminary data.</text>
</comment>
<evidence type="ECO:0000313" key="3">
    <source>
        <dbReference type="EMBL" id="MDT0442463.1"/>
    </source>
</evidence>
<feature type="transmembrane region" description="Helical" evidence="2">
    <location>
        <begin position="26"/>
        <end position="46"/>
    </location>
</feature>